<dbReference type="Pfam" id="PF07939">
    <property type="entry name" value="DUF1685"/>
    <property type="match status" value="1"/>
</dbReference>
<proteinExistence type="predicted"/>
<feature type="compositionally biased region" description="Polar residues" evidence="1">
    <location>
        <begin position="62"/>
        <end position="77"/>
    </location>
</feature>
<evidence type="ECO:0000313" key="3">
    <source>
        <dbReference type="Proteomes" id="UP000283530"/>
    </source>
</evidence>
<feature type="region of interest" description="Disordered" evidence="1">
    <location>
        <begin position="21"/>
        <end position="112"/>
    </location>
</feature>
<dbReference type="InterPro" id="IPR012881">
    <property type="entry name" value="DUF1685"/>
</dbReference>
<gene>
    <name evidence="2" type="ORF">CKAN_02569300</name>
</gene>
<dbReference type="EMBL" id="QPKB01000012">
    <property type="protein sequence ID" value="RWR96311.1"/>
    <property type="molecule type" value="Genomic_DNA"/>
</dbReference>
<organism evidence="2 3">
    <name type="scientific">Cinnamomum micranthum f. kanehirae</name>
    <dbReference type="NCBI Taxonomy" id="337451"/>
    <lineage>
        <taxon>Eukaryota</taxon>
        <taxon>Viridiplantae</taxon>
        <taxon>Streptophyta</taxon>
        <taxon>Embryophyta</taxon>
        <taxon>Tracheophyta</taxon>
        <taxon>Spermatophyta</taxon>
        <taxon>Magnoliopsida</taxon>
        <taxon>Magnoliidae</taxon>
        <taxon>Laurales</taxon>
        <taxon>Lauraceae</taxon>
        <taxon>Cinnamomum</taxon>
    </lineage>
</organism>
<keyword evidence="3" id="KW-1185">Reference proteome</keyword>
<evidence type="ECO:0008006" key="4">
    <source>
        <dbReference type="Google" id="ProtNLM"/>
    </source>
</evidence>
<name>A0A443PZV3_9MAGN</name>
<dbReference type="OrthoDB" id="1911878at2759"/>
<dbReference type="PANTHER" id="PTHR33785:SF12">
    <property type="entry name" value="DUF1685 FAMILY PROTEIN"/>
    <property type="match status" value="1"/>
</dbReference>
<feature type="compositionally biased region" description="Pro residues" evidence="1">
    <location>
        <begin position="24"/>
        <end position="33"/>
    </location>
</feature>
<accession>A0A443PZV3</accession>
<evidence type="ECO:0000313" key="2">
    <source>
        <dbReference type="EMBL" id="RWR96311.1"/>
    </source>
</evidence>
<evidence type="ECO:0000256" key="1">
    <source>
        <dbReference type="SAM" id="MobiDB-lite"/>
    </source>
</evidence>
<sequence>MDVEQVLNLFDINWFYHKSIQNTPSPPPPPSPIDPVFIEAETKIEKPPLSRIRSLHRRSLSDQSSSKPDPLSPNSVLQAPKLETVFSGKEAGEATGQEKADRPSKKALARRKKKGSKSLSELEFEELKGFLDLGFTFSEEETDSRLLSIVPGLQRLGKKAGEDDPEDETVVSRPYLSEAWSFDRKEEDPLMYWRISAVGNEMDMKNQLKYWAHAVASTVR</sequence>
<dbReference type="AlphaFoldDB" id="A0A443PZV3"/>
<dbReference type="Proteomes" id="UP000283530">
    <property type="component" value="Unassembled WGS sequence"/>
</dbReference>
<comment type="caution">
    <text evidence="2">The sequence shown here is derived from an EMBL/GenBank/DDBJ whole genome shotgun (WGS) entry which is preliminary data.</text>
</comment>
<feature type="compositionally biased region" description="Basic and acidic residues" evidence="1">
    <location>
        <begin position="90"/>
        <end position="104"/>
    </location>
</feature>
<dbReference type="PANTHER" id="PTHR33785">
    <property type="entry name" value="OS06G0550800 PROTEIN"/>
    <property type="match status" value="1"/>
</dbReference>
<protein>
    <recommendedName>
        <fullName evidence="4">DUF1685 domain-containing protein</fullName>
    </recommendedName>
</protein>
<reference evidence="2 3" key="1">
    <citation type="journal article" date="2019" name="Nat. Plants">
        <title>Stout camphor tree genome fills gaps in understanding of flowering plant genome evolution.</title>
        <authorList>
            <person name="Chaw S.M."/>
            <person name="Liu Y.C."/>
            <person name="Wu Y.W."/>
            <person name="Wang H.Y."/>
            <person name="Lin C.I."/>
            <person name="Wu C.S."/>
            <person name="Ke H.M."/>
            <person name="Chang L.Y."/>
            <person name="Hsu C.Y."/>
            <person name="Yang H.T."/>
            <person name="Sudianto E."/>
            <person name="Hsu M.H."/>
            <person name="Wu K.P."/>
            <person name="Wang L.N."/>
            <person name="Leebens-Mack J.H."/>
            <person name="Tsai I.J."/>
        </authorList>
    </citation>
    <scope>NUCLEOTIDE SEQUENCE [LARGE SCALE GENOMIC DNA]</scope>
    <source>
        <strain evidence="3">cv. Chaw 1501</strain>
        <tissue evidence="2">Young leaves</tissue>
    </source>
</reference>